<organism evidence="5 6">
    <name type="scientific">Pseudomonas silesiensis</name>
    <dbReference type="NCBI Taxonomy" id="1853130"/>
    <lineage>
        <taxon>Bacteria</taxon>
        <taxon>Pseudomonadati</taxon>
        <taxon>Pseudomonadota</taxon>
        <taxon>Gammaproteobacteria</taxon>
        <taxon>Pseudomonadales</taxon>
        <taxon>Pseudomonadaceae</taxon>
        <taxon>Pseudomonas</taxon>
    </lineage>
</organism>
<protein>
    <recommendedName>
        <fullName evidence="7">Type IV secretion protein Rhs</fullName>
    </recommendedName>
</protein>
<dbReference type="InterPro" id="IPR006533">
    <property type="entry name" value="T6SS_Vgr_RhsGE"/>
</dbReference>
<dbReference type="EMBL" id="CP014870">
    <property type="protein sequence ID" value="ANJ55171.1"/>
    <property type="molecule type" value="Genomic_DNA"/>
</dbReference>
<dbReference type="Gene3D" id="3.55.50.10">
    <property type="entry name" value="Baseplate protein-like domains"/>
    <property type="match status" value="1"/>
</dbReference>
<dbReference type="OrthoDB" id="9762420at2"/>
<dbReference type="Pfam" id="PF10106">
    <property type="entry name" value="DUF2345"/>
    <property type="match status" value="1"/>
</dbReference>
<gene>
    <name evidence="5" type="ORF">PMA3_08355</name>
</gene>
<dbReference type="Pfam" id="PF05954">
    <property type="entry name" value="Phage_GPD"/>
    <property type="match status" value="1"/>
</dbReference>
<evidence type="ECO:0000259" key="3">
    <source>
        <dbReference type="Pfam" id="PF10106"/>
    </source>
</evidence>
<dbReference type="NCBIfam" id="TIGR03361">
    <property type="entry name" value="VI_Rhs_Vgr"/>
    <property type="match status" value="1"/>
</dbReference>
<sequence length="1139" mass="127153">MPNPIRTFFDHSRHKLSVHNFDATLDVLAFHGEEQLSQPFHYVIEFTCTEQDIAADQLLNRDARFSLHAPPRKPSFLTRDLPIKPLRTLHGVVTGFKRLSGSVDEARYEITLQSRLALLARGQQFRLYQHQSVPEIVEHILRSRHDFRGEDFFFKLTRKYPRRLQVMQYGESDLAFIARLLAEVGIWYRFTGDERLHLDVVEFHDDQLHYQSGIELPHHSPAGLSSSEQDGVWALQTQHQVVERQVNIRTYQHRDAYAHLDGEIDHTRGATTTYGEAYHYAEPYTALGDRYQFYEDLPPETGYFYARLQHERYLNDQTRLSGTSSSATLAPGQVLKITGGAPQAFARGTVITHLSTRAARDASFEARFQAIPYSESVCFRPPLQPKPQIAGTLPARVSNPQKHDPYAEIDVEGRYCVHFLFDRDTWKPGEESMWLRLARPYAGDTHGLHLPLIAGTEVAVAFEQGDPDRPYIAHALHDSEHRDHVTLRARNYKRNVLRTPANNKLRMEDTRGKEHVKLSTEHSGKSQLNLGHLVDAEQQRRGEGFELRTDGWGAIRAGKGLLISADEQPKAQGETLGMNEALAQLEEALQRVQGLARNAVVAGGLEADETVPKQLKAALGQLKEAGLLVSAPAGVALVTPAHMQLAAGQTLGAVSNNTDFSALKRFTVTAGQAIGLFAQRLGLKLIANQGAVSIQAQNDRLELLAKQGLDISSTEDEIRITAKKKITLNVGSNYITLDPYRIEIGSPGEVEIKSPHFDYVPSAGRLKTALSPLADPLADMPNRLLLNFYDAAAKPIADVPYTLTFDNGLVLQGMLDEQGHALHSPVPDKPARVQYQLPEPEPDQPWPSYDLLLQQYPIGEHDEQLRLVGPDGELAGHLKYSATLADGSIVEGTTDDRGYTQRFVTRYPIRFTSLTLIPPTGAEAFCCAAKNAQAPLVIDLTSSNITTTTTDVGTSSQTVSLPKGKKRSLTADEISMARTVFKNAVDYSKVKVHHGGWWLFFGQQNTAVTPNGEMYYPESTKYYRNDFANTNDDRDKALFMHEMTHVWQHQLGYPVKKFGLTVSAQGAAAYEYTLKSNGQLSDYNMEQQGEIVSDYFIICVIGNPRGVWNQRNYTKSPQLLVSTLQGFLENPASKANLPA</sequence>
<dbReference type="AlphaFoldDB" id="A0A191YR21"/>
<dbReference type="SUPFAM" id="SSF69279">
    <property type="entry name" value="Phage tail proteins"/>
    <property type="match status" value="2"/>
</dbReference>
<dbReference type="Gene3D" id="4.10.180.10">
    <property type="match status" value="1"/>
</dbReference>
<dbReference type="Pfam" id="PF04717">
    <property type="entry name" value="Phage_base_V"/>
    <property type="match status" value="1"/>
</dbReference>
<dbReference type="STRING" id="1853130.PMA3_08355"/>
<dbReference type="InterPro" id="IPR017847">
    <property type="entry name" value="T6SS_RhsGE_Vgr_subset"/>
</dbReference>
<dbReference type="SUPFAM" id="SSF69255">
    <property type="entry name" value="gp5 N-terminal domain-like"/>
    <property type="match status" value="1"/>
</dbReference>
<dbReference type="Proteomes" id="UP000078354">
    <property type="component" value="Chromosome"/>
</dbReference>
<evidence type="ECO:0000259" key="2">
    <source>
        <dbReference type="Pfam" id="PF04717"/>
    </source>
</evidence>
<dbReference type="Pfam" id="PF13296">
    <property type="entry name" value="T6SS_Vgr"/>
    <property type="match status" value="1"/>
</dbReference>
<reference evidence="5 6" key="1">
    <citation type="journal article" date="2018" name="Syst. Appl. Microbiol.">
        <title>Pseudomonas silesiensis sp. nov. strain A3T isolated from a biological pesticide sewage treatment plant and analysis of the complete genome sequence.</title>
        <authorList>
            <person name="Kaminski M.A."/>
            <person name="Furmanczyk E.M."/>
            <person name="Sobczak A."/>
            <person name="Dziembowski A."/>
            <person name="Lipinski L."/>
        </authorList>
    </citation>
    <scope>NUCLEOTIDE SEQUENCE [LARGE SCALE GENOMIC DNA]</scope>
    <source>
        <strain evidence="5 6">A3</strain>
    </source>
</reference>
<dbReference type="NCBIfam" id="TIGR01646">
    <property type="entry name" value="vgr_GE"/>
    <property type="match status" value="1"/>
</dbReference>
<evidence type="ECO:0000313" key="6">
    <source>
        <dbReference type="Proteomes" id="UP000078354"/>
    </source>
</evidence>
<evidence type="ECO:0008006" key="7">
    <source>
        <dbReference type="Google" id="ProtNLM"/>
    </source>
</evidence>
<proteinExistence type="inferred from homology"/>
<feature type="domain" description="Putative type VI secretion system Rhs element associated Vgr" evidence="4">
    <location>
        <begin position="498"/>
        <end position="599"/>
    </location>
</feature>
<dbReference type="Gene3D" id="2.40.50.230">
    <property type="entry name" value="Gp5 N-terminal domain"/>
    <property type="match status" value="1"/>
</dbReference>
<keyword evidence="6" id="KW-1185">Reference proteome</keyword>
<dbReference type="KEGG" id="psil:PMA3_08355"/>
<evidence type="ECO:0000259" key="4">
    <source>
        <dbReference type="Pfam" id="PF13296"/>
    </source>
</evidence>
<dbReference type="InterPro" id="IPR037026">
    <property type="entry name" value="Vgr_OB-fold_dom_sf"/>
</dbReference>
<comment type="similarity">
    <text evidence="1">Belongs to the VgrG protein family.</text>
</comment>
<feature type="domain" description="Gp5/Type VI secretion system Vgr protein OB-fold" evidence="2">
    <location>
        <begin position="425"/>
        <end position="476"/>
    </location>
</feature>
<evidence type="ECO:0000313" key="5">
    <source>
        <dbReference type="EMBL" id="ANJ55171.1"/>
    </source>
</evidence>
<dbReference type="InterPro" id="IPR018769">
    <property type="entry name" value="VgrG2_DUF2345"/>
</dbReference>
<dbReference type="InterPro" id="IPR028244">
    <property type="entry name" value="T6SS_Rhs_Vgr_dom"/>
</dbReference>
<accession>A0A191YR21</accession>
<name>A0A191YR21_9PSED</name>
<dbReference type="Gene3D" id="2.30.110.50">
    <property type="match status" value="2"/>
</dbReference>
<evidence type="ECO:0000256" key="1">
    <source>
        <dbReference type="ARBA" id="ARBA00005558"/>
    </source>
</evidence>
<dbReference type="RefSeq" id="WP_064676714.1">
    <property type="nucleotide sequence ID" value="NZ_CP014870.1"/>
</dbReference>
<feature type="domain" description="DUF2345" evidence="3">
    <location>
        <begin position="617"/>
        <end position="757"/>
    </location>
</feature>
<dbReference type="InterPro" id="IPR006531">
    <property type="entry name" value="Gp5/Vgr_OB"/>
</dbReference>